<dbReference type="PANTHER" id="PTHR43553">
    <property type="entry name" value="HEAVY METAL TRANSPORTER"/>
    <property type="match status" value="1"/>
</dbReference>
<dbReference type="GO" id="GO:0005524">
    <property type="term" value="F:ATP binding"/>
    <property type="evidence" value="ECO:0007669"/>
    <property type="project" value="UniProtKB-KW"/>
</dbReference>
<dbReference type="InterPro" id="IPR003439">
    <property type="entry name" value="ABC_transporter-like_ATP-bd"/>
</dbReference>
<dbReference type="GeneID" id="82876731"/>
<dbReference type="InterPro" id="IPR050095">
    <property type="entry name" value="ECF_ABC_transporter_ATP-bd"/>
</dbReference>
<sequence length="451" mass="48117">MPQIVARGLSWQHAGRHQPAINELDLSIEHGERLLLAGDSGSGKSTLMAALAGVLGGDDEGTLQGELTINAANVGLVLQDPDSQVIASRVGDDVAFGCENLGLERDDIWHRVHRSLEMVGLDLDIDHPTARLSGGQKQRLALAGVIAMGAEVILLDEPTANLDAQGAADVVAAVNHVVEETGATLIVIEHNYKDWAPVLNRAIVLHHGAKVYDGDVQPAIEARKITDLPVARTQLADASSALCSKDLITRFGPARTLAIPEGASTVITGANGSGKTTWLMTMAGLIDPISGELGYSDSVRKGLAKSPHKWTSAQLAHRIGYVFQNPEHQFVARSVIDEMRVGPQVMGEKVDQDRIDKLLERLRLTSLVNANPFTLSGGEKRRLSVATALVTAPEVVLLDEPTFGQDPQTFAELVRMIRELADSGVTVASITHDELFISALADAHLVVSAHA</sequence>
<organism evidence="6 7">
    <name type="scientific">Corynebacterium casei LMG S-19264</name>
    <dbReference type="NCBI Taxonomy" id="1285583"/>
    <lineage>
        <taxon>Bacteria</taxon>
        <taxon>Bacillati</taxon>
        <taxon>Actinomycetota</taxon>
        <taxon>Actinomycetes</taxon>
        <taxon>Mycobacteriales</taxon>
        <taxon>Corynebacteriaceae</taxon>
        <taxon>Corynebacterium</taxon>
    </lineage>
</organism>
<evidence type="ECO:0000313" key="7">
    <source>
        <dbReference type="Proteomes" id="UP000019226"/>
    </source>
</evidence>
<evidence type="ECO:0000256" key="4">
    <source>
        <dbReference type="ARBA" id="ARBA00022840"/>
    </source>
</evidence>
<reference evidence="7" key="1">
    <citation type="submission" date="2013-02" db="EMBL/GenBank/DDBJ databases">
        <title>The complete genome sequence of Corynebacterium casei LMG S-19264 (=DSM 44701).</title>
        <authorList>
            <person name="Ruckert C."/>
            <person name="Albersmeier A."/>
            <person name="Kalinowski J."/>
        </authorList>
    </citation>
    <scope>NUCLEOTIDE SEQUENCE [LARGE SCALE GENOMIC DNA]</scope>
    <source>
        <strain evidence="7">LMG S-19264</strain>
    </source>
</reference>
<dbReference type="InterPro" id="IPR025662">
    <property type="entry name" value="Sigma_54_int_dom_ATP-bd_1"/>
</dbReference>
<dbReference type="Gene3D" id="3.40.50.300">
    <property type="entry name" value="P-loop containing nucleotide triphosphate hydrolases"/>
    <property type="match status" value="2"/>
</dbReference>
<evidence type="ECO:0000256" key="1">
    <source>
        <dbReference type="ARBA" id="ARBA00005417"/>
    </source>
</evidence>
<dbReference type="InterPro" id="IPR027417">
    <property type="entry name" value="P-loop_NTPase"/>
</dbReference>
<dbReference type="RefSeq" id="WP_025387075.1">
    <property type="nucleotide sequence ID" value="NZ_CP004350.1"/>
</dbReference>
<dbReference type="InterPro" id="IPR017871">
    <property type="entry name" value="ABC_transporter-like_CS"/>
</dbReference>
<dbReference type="PROSITE" id="PS00211">
    <property type="entry name" value="ABC_TRANSPORTER_1"/>
    <property type="match status" value="2"/>
</dbReference>
<feature type="domain" description="ABC transporter" evidence="5">
    <location>
        <begin position="4"/>
        <end position="232"/>
    </location>
</feature>
<dbReference type="CDD" id="cd03225">
    <property type="entry name" value="ABC_cobalt_CbiO_domain1"/>
    <property type="match status" value="2"/>
</dbReference>
<proteinExistence type="inferred from homology"/>
<name>A0ABM5PMJ7_9CORY</name>
<keyword evidence="3" id="KW-0547">Nucleotide-binding</keyword>
<dbReference type="PROSITE" id="PS00675">
    <property type="entry name" value="SIGMA54_INTERACT_1"/>
    <property type="match status" value="1"/>
</dbReference>
<comment type="similarity">
    <text evidence="1">Belongs to the ABC transporter superfamily.</text>
</comment>
<dbReference type="SUPFAM" id="SSF52540">
    <property type="entry name" value="P-loop containing nucleoside triphosphate hydrolases"/>
    <property type="match status" value="2"/>
</dbReference>
<dbReference type="EMBL" id="CP004350">
    <property type="protein sequence ID" value="AHI19121.1"/>
    <property type="molecule type" value="Genomic_DNA"/>
</dbReference>
<dbReference type="PROSITE" id="PS50893">
    <property type="entry name" value="ABC_TRANSPORTER_2"/>
    <property type="match status" value="2"/>
</dbReference>
<dbReference type="Pfam" id="PF00005">
    <property type="entry name" value="ABC_tran"/>
    <property type="match status" value="2"/>
</dbReference>
<keyword evidence="2" id="KW-0813">Transport</keyword>
<dbReference type="InterPro" id="IPR003593">
    <property type="entry name" value="AAA+_ATPase"/>
</dbReference>
<keyword evidence="7" id="KW-1185">Reference proteome</keyword>
<gene>
    <name evidence="6" type="ORF">CCASEI_02690</name>
</gene>
<dbReference type="SMART" id="SM00382">
    <property type="entry name" value="AAA"/>
    <property type="match status" value="2"/>
</dbReference>
<keyword evidence="4 6" id="KW-0067">ATP-binding</keyword>
<accession>A0ABM5PMJ7</accession>
<protein>
    <submittedName>
        <fullName evidence="6">ABC transport system, ATP-binding protein</fullName>
    </submittedName>
</protein>
<evidence type="ECO:0000256" key="2">
    <source>
        <dbReference type="ARBA" id="ARBA00022448"/>
    </source>
</evidence>
<dbReference type="InterPro" id="IPR015856">
    <property type="entry name" value="ABC_transpr_CbiO/EcfA_su"/>
</dbReference>
<dbReference type="Proteomes" id="UP000019226">
    <property type="component" value="Chromosome"/>
</dbReference>
<evidence type="ECO:0000259" key="5">
    <source>
        <dbReference type="PROSITE" id="PS50893"/>
    </source>
</evidence>
<evidence type="ECO:0000256" key="3">
    <source>
        <dbReference type="ARBA" id="ARBA00022741"/>
    </source>
</evidence>
<evidence type="ECO:0000313" key="6">
    <source>
        <dbReference type="EMBL" id="AHI19121.1"/>
    </source>
</evidence>
<feature type="domain" description="ABC transporter" evidence="5">
    <location>
        <begin position="233"/>
        <end position="451"/>
    </location>
</feature>